<gene>
    <name evidence="1" type="ORF">KC01_LOCUS31157</name>
</gene>
<accession>A0AAV2LSD4</accession>
<name>A0AAV2LSD4_KNICA</name>
<dbReference type="EMBL" id="OZ035826">
    <property type="protein sequence ID" value="CAL1603476.1"/>
    <property type="molecule type" value="Genomic_DNA"/>
</dbReference>
<dbReference type="AlphaFoldDB" id="A0AAV2LSD4"/>
<proteinExistence type="predicted"/>
<organism evidence="1 2">
    <name type="scientific">Knipowitschia caucasica</name>
    <name type="common">Caucasian dwarf goby</name>
    <name type="synonym">Pomatoschistus caucasicus</name>
    <dbReference type="NCBI Taxonomy" id="637954"/>
    <lineage>
        <taxon>Eukaryota</taxon>
        <taxon>Metazoa</taxon>
        <taxon>Chordata</taxon>
        <taxon>Craniata</taxon>
        <taxon>Vertebrata</taxon>
        <taxon>Euteleostomi</taxon>
        <taxon>Actinopterygii</taxon>
        <taxon>Neopterygii</taxon>
        <taxon>Teleostei</taxon>
        <taxon>Neoteleostei</taxon>
        <taxon>Acanthomorphata</taxon>
        <taxon>Gobiaria</taxon>
        <taxon>Gobiiformes</taxon>
        <taxon>Gobioidei</taxon>
        <taxon>Gobiidae</taxon>
        <taxon>Gobiinae</taxon>
        <taxon>Knipowitschia</taxon>
    </lineage>
</organism>
<keyword evidence="2" id="KW-1185">Reference proteome</keyword>
<reference evidence="1 2" key="1">
    <citation type="submission" date="2024-04" db="EMBL/GenBank/DDBJ databases">
        <authorList>
            <person name="Waldvogel A.-M."/>
            <person name="Schoenle A."/>
        </authorList>
    </citation>
    <scope>NUCLEOTIDE SEQUENCE [LARGE SCALE GENOMIC DNA]</scope>
</reference>
<dbReference type="Proteomes" id="UP001497482">
    <property type="component" value="Chromosome 4"/>
</dbReference>
<sequence length="69" mass="7364">MVASNNAGMFRFQGVGSDPHTALALPSDFKLHKESDLQLSEEMSIRIGSADDPECECVTPDPALSASLQ</sequence>
<evidence type="ECO:0000313" key="1">
    <source>
        <dbReference type="EMBL" id="CAL1603476.1"/>
    </source>
</evidence>
<protein>
    <submittedName>
        <fullName evidence="1">Uncharacterized protein</fullName>
    </submittedName>
</protein>
<evidence type="ECO:0000313" key="2">
    <source>
        <dbReference type="Proteomes" id="UP001497482"/>
    </source>
</evidence>